<name>A0A6G1FSR2_9PEZI</name>
<dbReference type="Gene3D" id="4.10.240.10">
    <property type="entry name" value="Zn(2)-C6 fungal-type DNA-binding domain"/>
    <property type="match status" value="1"/>
</dbReference>
<keyword evidence="3" id="KW-0862">Zinc</keyword>
<keyword evidence="11" id="KW-1185">Reference proteome</keyword>
<dbReference type="CDD" id="cd12148">
    <property type="entry name" value="fungal_TF_MHR"/>
    <property type="match status" value="1"/>
</dbReference>
<dbReference type="SUPFAM" id="SSF57701">
    <property type="entry name" value="Zn2/Cys6 DNA-binding domain"/>
    <property type="match status" value="1"/>
</dbReference>
<dbReference type="InterPro" id="IPR007219">
    <property type="entry name" value="XnlR_reg_dom"/>
</dbReference>
<evidence type="ECO:0000259" key="9">
    <source>
        <dbReference type="PROSITE" id="PS50048"/>
    </source>
</evidence>
<dbReference type="GO" id="GO:0008270">
    <property type="term" value="F:zinc ion binding"/>
    <property type="evidence" value="ECO:0007669"/>
    <property type="project" value="InterPro"/>
</dbReference>
<reference evidence="10 12" key="1">
    <citation type="submission" date="2020-01" db="EMBL/GenBank/DDBJ databases">
        <authorList>
            <consortium name="DOE Joint Genome Institute"/>
            <person name="Haridas S."/>
            <person name="Albert R."/>
            <person name="Binder M."/>
            <person name="Bloem J."/>
            <person name="Labutti K."/>
            <person name="Salamov A."/>
            <person name="Andreopoulos B."/>
            <person name="Baker S.E."/>
            <person name="Barry K."/>
            <person name="Bills G."/>
            <person name="Bluhm B.H."/>
            <person name="Cannon C."/>
            <person name="Castanera R."/>
            <person name="Culley D.E."/>
            <person name="Daum C."/>
            <person name="Ezra D."/>
            <person name="Gonzalez J.B."/>
            <person name="Henrissat B."/>
            <person name="Kuo A."/>
            <person name="Liang C."/>
            <person name="Lipzen A."/>
            <person name="Lutzoni F."/>
            <person name="Magnuson J."/>
            <person name="Mondo S."/>
            <person name="Nolan M."/>
            <person name="Ohm R."/>
            <person name="Pangilinan J."/>
            <person name="Park H.-J."/>
            <person name="Ramirez L."/>
            <person name="Alfaro M."/>
            <person name="Sun H."/>
            <person name="Tritt A."/>
            <person name="Yoshinaga Y."/>
            <person name="Zwiers L.-H."/>
            <person name="Turgeon B.G."/>
            <person name="Goodwin S.B."/>
            <person name="Spatafora J.W."/>
            <person name="Crous P.W."/>
            <person name="Grigoriev I.V."/>
        </authorList>
    </citation>
    <scope>NUCLEOTIDE SEQUENCE</scope>
    <source>
        <strain evidence="10 12">CBS 781.70</strain>
    </source>
</reference>
<evidence type="ECO:0000256" key="1">
    <source>
        <dbReference type="ARBA" id="ARBA00004123"/>
    </source>
</evidence>
<dbReference type="GO" id="GO:0003677">
    <property type="term" value="F:DNA binding"/>
    <property type="evidence" value="ECO:0007669"/>
    <property type="project" value="UniProtKB-KW"/>
</dbReference>
<evidence type="ECO:0000313" key="12">
    <source>
        <dbReference type="RefSeq" id="XP_033530350.1"/>
    </source>
</evidence>
<evidence type="ECO:0000256" key="5">
    <source>
        <dbReference type="ARBA" id="ARBA00023125"/>
    </source>
</evidence>
<keyword evidence="4" id="KW-0805">Transcription regulation</keyword>
<dbReference type="GeneID" id="54415001"/>
<dbReference type="GO" id="GO:0005634">
    <property type="term" value="C:nucleus"/>
    <property type="evidence" value="ECO:0007669"/>
    <property type="project" value="UniProtKB-SubCell"/>
</dbReference>
<feature type="region of interest" description="Disordered" evidence="8">
    <location>
        <begin position="732"/>
        <end position="758"/>
    </location>
</feature>
<feature type="region of interest" description="Disordered" evidence="8">
    <location>
        <begin position="634"/>
        <end position="654"/>
    </location>
</feature>
<sequence>MRACEGCRRRKIKCDAATTNSWPCAACTRLKLTCIPPTVSYENDSGPGLHTFDLNSTHAYPPMGSVDTDSLQRPHHPMRANTFPSAEVHTAMYSSAPGAYDPGRLYSQGTYAPGRYVDPNDPLQYSTVPTTQAADDLKFTGQALYTSPTSESGWRSDLGDTGIAEALGQLRIDHDAIAPYILSQKKLAEAPAMHELEIDIPEHTGPGMTVHIPSEMMPSETKALHYFEYFFAHIHPFVPVLNRAYFYQQWQADRSSISPLLLEGIFACASLMLGEQDEGNKWLALASKHEENFRDVPRLSTIQAMILLLKAREGSPKRGYFYRSWMTVVNAVAMSKDLDLQEHLETHQLGKPCGSSLYDCGIKTRVWDTLFVLEVMVGGPQGRSAHDFGVKPDTVELDPPQGIPGFDEHEMQLTRQFTYFMRIADNIRNTNKSHLTLRKRQKDWAVDPRFTAHNQVFSQWLHDLPQDLQIIYPQEPSLPWIPSTFVGHLHCYHYLSLIMHHRPQIDWLSGVNDASWKQHFILCYNAAKTMCRISESIWEGHGLPGLVSMLRGISFTIYCTLTCIMLHLAAITSPDAELNHDAREYFSRHMRVLEKVAPAFPMPEMQAQINGLREAFSADVTKPFELKASFPFSSPTLRSEASPIGTDNTYQHQLSGQDLPSIDPPGQVTYHTHPITPPISATGSDTRADSPVVQSLMLMAQGQGPPQSSTGMPAVEHWNPSRIFDQWHVAFGTPTSQNTNDSSSQASPPLRPPPLANNAFDQRSVQEQAPPSVAAAPQPAYNQAYVPQRAPGQTLASSPVQQAPSYVTPSMWQDAVASSFSGMKRRWDYGAPNQATSAAQPHQ</sequence>
<evidence type="ECO:0000256" key="4">
    <source>
        <dbReference type="ARBA" id="ARBA00023015"/>
    </source>
</evidence>
<dbReference type="RefSeq" id="XP_033530350.1">
    <property type="nucleotide sequence ID" value="XM_033674431.1"/>
</dbReference>
<dbReference type="Pfam" id="PF00172">
    <property type="entry name" value="Zn_clus"/>
    <property type="match status" value="1"/>
</dbReference>
<dbReference type="InterPro" id="IPR001138">
    <property type="entry name" value="Zn2Cys6_DnaBD"/>
</dbReference>
<evidence type="ECO:0000256" key="3">
    <source>
        <dbReference type="ARBA" id="ARBA00022833"/>
    </source>
</evidence>
<dbReference type="AlphaFoldDB" id="A0A6G1FSR2"/>
<dbReference type="PANTHER" id="PTHR31313">
    <property type="entry name" value="TY1 ENHANCER ACTIVATOR"/>
    <property type="match status" value="1"/>
</dbReference>
<dbReference type="PANTHER" id="PTHR31313:SF79">
    <property type="entry name" value="C6 FINGER DOMAIN-CONTAINING PROTEIN"/>
    <property type="match status" value="1"/>
</dbReference>
<keyword evidence="7" id="KW-0539">Nucleus</keyword>
<dbReference type="Proteomes" id="UP000504638">
    <property type="component" value="Unplaced"/>
</dbReference>
<organism evidence="10">
    <name type="scientific">Eremomyces bilateralis CBS 781.70</name>
    <dbReference type="NCBI Taxonomy" id="1392243"/>
    <lineage>
        <taxon>Eukaryota</taxon>
        <taxon>Fungi</taxon>
        <taxon>Dikarya</taxon>
        <taxon>Ascomycota</taxon>
        <taxon>Pezizomycotina</taxon>
        <taxon>Dothideomycetes</taxon>
        <taxon>Dothideomycetes incertae sedis</taxon>
        <taxon>Eremomycetales</taxon>
        <taxon>Eremomycetaceae</taxon>
        <taxon>Eremomyces</taxon>
    </lineage>
</organism>
<dbReference type="InterPro" id="IPR036864">
    <property type="entry name" value="Zn2-C6_fun-type_DNA-bd_sf"/>
</dbReference>
<feature type="domain" description="Zn(2)-C6 fungal-type" evidence="9">
    <location>
        <begin position="3"/>
        <end position="34"/>
    </location>
</feature>
<accession>A0A6G1FSR2</accession>
<protein>
    <recommendedName>
        <fullName evidence="9">Zn(2)-C6 fungal-type domain-containing protein</fullName>
    </recommendedName>
</protein>
<reference evidence="12" key="3">
    <citation type="submission" date="2025-04" db="UniProtKB">
        <authorList>
            <consortium name="RefSeq"/>
        </authorList>
    </citation>
    <scope>IDENTIFICATION</scope>
    <source>
        <strain evidence="12">CBS 781.70</strain>
    </source>
</reference>
<dbReference type="PROSITE" id="PS00463">
    <property type="entry name" value="ZN2_CY6_FUNGAL_1"/>
    <property type="match status" value="1"/>
</dbReference>
<keyword evidence="2" id="KW-0479">Metal-binding</keyword>
<keyword evidence="6" id="KW-0804">Transcription</keyword>
<dbReference type="InterPro" id="IPR051615">
    <property type="entry name" value="Transcr_Regulatory_Elem"/>
</dbReference>
<evidence type="ECO:0000313" key="10">
    <source>
        <dbReference type="EMBL" id="KAF1808719.1"/>
    </source>
</evidence>
<gene>
    <name evidence="10 12" type="ORF">P152DRAFT_212646</name>
</gene>
<evidence type="ECO:0000256" key="7">
    <source>
        <dbReference type="ARBA" id="ARBA00023242"/>
    </source>
</evidence>
<comment type="subcellular location">
    <subcellularLocation>
        <location evidence="1">Nucleus</location>
    </subcellularLocation>
</comment>
<dbReference type="GO" id="GO:0000981">
    <property type="term" value="F:DNA-binding transcription factor activity, RNA polymerase II-specific"/>
    <property type="evidence" value="ECO:0007669"/>
    <property type="project" value="InterPro"/>
</dbReference>
<dbReference type="GO" id="GO:0006351">
    <property type="term" value="P:DNA-templated transcription"/>
    <property type="evidence" value="ECO:0007669"/>
    <property type="project" value="InterPro"/>
</dbReference>
<dbReference type="PROSITE" id="PS50048">
    <property type="entry name" value="ZN2_CY6_FUNGAL_2"/>
    <property type="match status" value="1"/>
</dbReference>
<evidence type="ECO:0000256" key="6">
    <source>
        <dbReference type="ARBA" id="ARBA00023163"/>
    </source>
</evidence>
<dbReference type="CDD" id="cd00067">
    <property type="entry name" value="GAL4"/>
    <property type="match status" value="1"/>
</dbReference>
<proteinExistence type="predicted"/>
<dbReference type="EMBL" id="ML975180">
    <property type="protein sequence ID" value="KAF1808719.1"/>
    <property type="molecule type" value="Genomic_DNA"/>
</dbReference>
<dbReference type="Pfam" id="PF04082">
    <property type="entry name" value="Fungal_trans"/>
    <property type="match status" value="1"/>
</dbReference>
<reference evidence="12" key="2">
    <citation type="submission" date="2020-04" db="EMBL/GenBank/DDBJ databases">
        <authorList>
            <consortium name="NCBI Genome Project"/>
        </authorList>
    </citation>
    <scope>NUCLEOTIDE SEQUENCE</scope>
    <source>
        <strain evidence="12">CBS 781.70</strain>
    </source>
</reference>
<dbReference type="OrthoDB" id="2283631at2759"/>
<evidence type="ECO:0000256" key="8">
    <source>
        <dbReference type="SAM" id="MobiDB-lite"/>
    </source>
</evidence>
<keyword evidence="5" id="KW-0238">DNA-binding</keyword>
<evidence type="ECO:0000256" key="2">
    <source>
        <dbReference type="ARBA" id="ARBA00022723"/>
    </source>
</evidence>
<evidence type="ECO:0000313" key="11">
    <source>
        <dbReference type="Proteomes" id="UP000504638"/>
    </source>
</evidence>